<dbReference type="NCBIfam" id="TIGR02427">
    <property type="entry name" value="protocat_pcaD"/>
    <property type="match status" value="1"/>
</dbReference>
<dbReference type="InterPro" id="IPR000073">
    <property type="entry name" value="AB_hydrolase_1"/>
</dbReference>
<dbReference type="Gene3D" id="3.40.50.1820">
    <property type="entry name" value="alpha/beta hydrolase"/>
    <property type="match status" value="1"/>
</dbReference>
<dbReference type="SUPFAM" id="SSF53474">
    <property type="entry name" value="alpha/beta-Hydrolases"/>
    <property type="match status" value="1"/>
</dbReference>
<dbReference type="InterPro" id="IPR029058">
    <property type="entry name" value="AB_hydrolase_fold"/>
</dbReference>
<dbReference type="InterPro" id="IPR026968">
    <property type="entry name" value="PcaD/CatD"/>
</dbReference>
<dbReference type="InterPro" id="IPR050471">
    <property type="entry name" value="AB_hydrolase"/>
</dbReference>
<dbReference type="PANTHER" id="PTHR43433:SF5">
    <property type="entry name" value="AB HYDROLASE-1 DOMAIN-CONTAINING PROTEIN"/>
    <property type="match status" value="1"/>
</dbReference>
<feature type="domain" description="Serine aminopeptidase S33" evidence="1">
    <location>
        <begin position="50"/>
        <end position="246"/>
    </location>
</feature>
<dbReference type="GO" id="GO:0047570">
    <property type="term" value="F:3-oxoadipate enol-lactonase activity"/>
    <property type="evidence" value="ECO:0007669"/>
    <property type="project" value="InterPro"/>
</dbReference>
<sequence>MLFAPQTAPRAGLHYRVSGAYGAPWLVFVNSLATDLRLWDAVIERIGGRFRVLTWDLRGHGLSDHPSGRWSIADLTDDLLALLDHLKIDTCALCGLSVGGLVAQDLAARAPERLRAVVFSNTGMKIGTEVVWNARLATARAQGMAGVVDATMERWFTPAFRADAARLTPWRHMVTRTPLEGFLAVATAIRDADLRAVAPSIRVPTLVVGGAEDGGTPPDLARALADAVPGARLEILPGVAHLPCVEDPDATAVLLTTFLREAGQG</sequence>
<keyword evidence="3" id="KW-1185">Reference proteome</keyword>
<dbReference type="RefSeq" id="WP_184437085.1">
    <property type="nucleotide sequence ID" value="NZ_JACIGI010000035.1"/>
</dbReference>
<dbReference type="InterPro" id="IPR022742">
    <property type="entry name" value="Hydrolase_4"/>
</dbReference>
<dbReference type="PRINTS" id="PR00111">
    <property type="entry name" value="ABHYDROLASE"/>
</dbReference>
<protein>
    <submittedName>
        <fullName evidence="2">3-oxoadipate enol-lactonase</fullName>
    </submittedName>
</protein>
<comment type="caution">
    <text evidence="2">The sequence shown here is derived from an EMBL/GenBank/DDBJ whole genome shotgun (WGS) entry which is preliminary data.</text>
</comment>
<evidence type="ECO:0000313" key="3">
    <source>
        <dbReference type="Proteomes" id="UP000555728"/>
    </source>
</evidence>
<gene>
    <name evidence="2" type="ORF">GGD88_003137</name>
</gene>
<name>A0A7W6S1W3_9PROT</name>
<accession>A0A7W6S1W3</accession>
<dbReference type="PANTHER" id="PTHR43433">
    <property type="entry name" value="HYDROLASE, ALPHA/BETA FOLD FAMILY PROTEIN"/>
    <property type="match status" value="1"/>
</dbReference>
<reference evidence="2 3" key="1">
    <citation type="submission" date="2020-08" db="EMBL/GenBank/DDBJ databases">
        <title>Genome sequencing of Purple Non-Sulfur Bacteria from various extreme environments.</title>
        <authorList>
            <person name="Mayer M."/>
        </authorList>
    </citation>
    <scope>NUCLEOTIDE SEQUENCE [LARGE SCALE GENOMIC DNA]</scope>
    <source>
        <strain evidence="2 3">JA135</strain>
    </source>
</reference>
<dbReference type="AlphaFoldDB" id="A0A7W6S1W3"/>
<organism evidence="2 3">
    <name type="scientific">Roseospira goensis</name>
    <dbReference type="NCBI Taxonomy" id="391922"/>
    <lineage>
        <taxon>Bacteria</taxon>
        <taxon>Pseudomonadati</taxon>
        <taxon>Pseudomonadota</taxon>
        <taxon>Alphaproteobacteria</taxon>
        <taxon>Rhodospirillales</taxon>
        <taxon>Rhodospirillaceae</taxon>
        <taxon>Roseospira</taxon>
    </lineage>
</organism>
<evidence type="ECO:0000259" key="1">
    <source>
        <dbReference type="Pfam" id="PF12146"/>
    </source>
</evidence>
<evidence type="ECO:0000313" key="2">
    <source>
        <dbReference type="EMBL" id="MBB4287390.1"/>
    </source>
</evidence>
<dbReference type="EMBL" id="JACIGI010000035">
    <property type="protein sequence ID" value="MBB4287390.1"/>
    <property type="molecule type" value="Genomic_DNA"/>
</dbReference>
<proteinExistence type="predicted"/>
<dbReference type="Proteomes" id="UP000555728">
    <property type="component" value="Unassembled WGS sequence"/>
</dbReference>
<dbReference type="GO" id="GO:0042952">
    <property type="term" value="P:beta-ketoadipate pathway"/>
    <property type="evidence" value="ECO:0007669"/>
    <property type="project" value="InterPro"/>
</dbReference>
<dbReference type="Pfam" id="PF12146">
    <property type="entry name" value="Hydrolase_4"/>
    <property type="match status" value="1"/>
</dbReference>